<keyword evidence="3" id="KW-0862">Zinc</keyword>
<reference evidence="7" key="3">
    <citation type="submission" date="2025-09" db="UniProtKB">
        <authorList>
            <consortium name="Ensembl"/>
        </authorList>
    </citation>
    <scope>IDENTIFICATION</scope>
</reference>
<dbReference type="GO" id="GO:0008270">
    <property type="term" value="F:zinc ion binding"/>
    <property type="evidence" value="ECO:0007669"/>
    <property type="project" value="UniProtKB-KW"/>
</dbReference>
<accession>A0A3P8TJ64</accession>
<dbReference type="SMART" id="SM00184">
    <property type="entry name" value="RING"/>
    <property type="match status" value="1"/>
</dbReference>
<dbReference type="GeneTree" id="ENSGT01150000286899"/>
<dbReference type="PROSITE" id="PS50089">
    <property type="entry name" value="ZF_RING_2"/>
    <property type="match status" value="1"/>
</dbReference>
<dbReference type="Ensembl" id="ENSAPET00000026550.1">
    <property type="protein sequence ID" value="ENSAPEP00000025870.1"/>
    <property type="gene ID" value="ENSAPEG00000018402.1"/>
</dbReference>
<evidence type="ECO:0000256" key="3">
    <source>
        <dbReference type="ARBA" id="ARBA00022833"/>
    </source>
</evidence>
<evidence type="ECO:0000256" key="5">
    <source>
        <dbReference type="SAM" id="Coils"/>
    </source>
</evidence>
<dbReference type="CDD" id="cd16543">
    <property type="entry name" value="RING-HC_TRIM77_C-IV"/>
    <property type="match status" value="1"/>
</dbReference>
<name>A0A3P8TJ64_AMPPE</name>
<reference evidence="7" key="2">
    <citation type="submission" date="2025-08" db="UniProtKB">
        <authorList>
            <consortium name="Ensembl"/>
        </authorList>
    </citation>
    <scope>IDENTIFICATION</scope>
</reference>
<dbReference type="InterPro" id="IPR017907">
    <property type="entry name" value="Znf_RING_CS"/>
</dbReference>
<reference evidence="7 8" key="1">
    <citation type="submission" date="2018-03" db="EMBL/GenBank/DDBJ databases">
        <title>Finding Nemo's genes: A chromosome-scale reference assembly of the genome of the orange clownfish Amphiprion percula.</title>
        <authorList>
            <person name="Lehmann R."/>
        </authorList>
    </citation>
    <scope>NUCLEOTIDE SEQUENCE</scope>
</reference>
<dbReference type="AlphaFoldDB" id="A0A3P8TJ64"/>
<dbReference type="PROSITE" id="PS00518">
    <property type="entry name" value="ZF_RING_1"/>
    <property type="match status" value="1"/>
</dbReference>
<dbReference type="Proteomes" id="UP000265080">
    <property type="component" value="Chromosome 2"/>
</dbReference>
<keyword evidence="8" id="KW-1185">Reference proteome</keyword>
<protein>
    <recommendedName>
        <fullName evidence="6">RING-type domain-containing protein</fullName>
    </recommendedName>
</protein>
<sequence length="185" mass="21067">MPKAKFLFRLPDDALLSVDSAQFSCSICLELLRDPVTIPCGHSYCMSCLTKHWDRQPVCSCPQCRATFSPRPKLGRNNLLVEMMQKLSIVGQTEGPSAPPLYELLASAEGQGFEHATFDVSSVRPEHRRVEMKELIRAQEKAELTRAENHLQHLERQISELRRRDAELEGVFHAQDQQLIAQVRE</sequence>
<dbReference type="InterPro" id="IPR013083">
    <property type="entry name" value="Znf_RING/FYVE/PHD"/>
</dbReference>
<dbReference type="InterPro" id="IPR058030">
    <property type="entry name" value="TRIM8/14/16/25/29/45/65_CC"/>
</dbReference>
<dbReference type="PANTHER" id="PTHR25465:SF14">
    <property type="entry name" value="E3 UBIQUITIN-PROTEIN LIGASE TRIM65"/>
    <property type="match status" value="1"/>
</dbReference>
<dbReference type="Pfam" id="PF13445">
    <property type="entry name" value="zf-RING_UBOX"/>
    <property type="match status" value="1"/>
</dbReference>
<feature type="coiled-coil region" evidence="5">
    <location>
        <begin position="137"/>
        <end position="171"/>
    </location>
</feature>
<dbReference type="STRING" id="161767.ENSAPEP00000025870"/>
<keyword evidence="2 4" id="KW-0863">Zinc-finger</keyword>
<dbReference type="SUPFAM" id="SSF57850">
    <property type="entry name" value="RING/U-box"/>
    <property type="match status" value="1"/>
</dbReference>
<feature type="domain" description="RING-type" evidence="6">
    <location>
        <begin position="25"/>
        <end position="65"/>
    </location>
</feature>
<evidence type="ECO:0000313" key="8">
    <source>
        <dbReference type="Proteomes" id="UP000265080"/>
    </source>
</evidence>
<dbReference type="InterPro" id="IPR027370">
    <property type="entry name" value="Znf-RING_euk"/>
</dbReference>
<proteinExistence type="predicted"/>
<dbReference type="InterPro" id="IPR001841">
    <property type="entry name" value="Znf_RING"/>
</dbReference>
<evidence type="ECO:0000256" key="4">
    <source>
        <dbReference type="PROSITE-ProRule" id="PRU00175"/>
    </source>
</evidence>
<evidence type="ECO:0000259" key="6">
    <source>
        <dbReference type="PROSITE" id="PS50089"/>
    </source>
</evidence>
<evidence type="ECO:0000313" key="7">
    <source>
        <dbReference type="Ensembl" id="ENSAPEP00000025870.1"/>
    </source>
</evidence>
<evidence type="ECO:0000256" key="2">
    <source>
        <dbReference type="ARBA" id="ARBA00022771"/>
    </source>
</evidence>
<organism evidence="7 8">
    <name type="scientific">Amphiprion percula</name>
    <name type="common">Orange clownfish</name>
    <name type="synonym">Lutjanus percula</name>
    <dbReference type="NCBI Taxonomy" id="161767"/>
    <lineage>
        <taxon>Eukaryota</taxon>
        <taxon>Metazoa</taxon>
        <taxon>Chordata</taxon>
        <taxon>Craniata</taxon>
        <taxon>Vertebrata</taxon>
        <taxon>Euteleostomi</taxon>
        <taxon>Actinopterygii</taxon>
        <taxon>Neopterygii</taxon>
        <taxon>Teleostei</taxon>
        <taxon>Neoteleostei</taxon>
        <taxon>Acanthomorphata</taxon>
        <taxon>Ovalentaria</taxon>
        <taxon>Pomacentridae</taxon>
        <taxon>Amphiprion</taxon>
    </lineage>
</organism>
<dbReference type="PANTHER" id="PTHR25465">
    <property type="entry name" value="B-BOX DOMAIN CONTAINING"/>
    <property type="match status" value="1"/>
</dbReference>
<dbReference type="InterPro" id="IPR051051">
    <property type="entry name" value="E3_ubiq-ligase_TRIM/RNF"/>
</dbReference>
<keyword evidence="1" id="KW-0479">Metal-binding</keyword>
<dbReference type="Gene3D" id="3.30.40.10">
    <property type="entry name" value="Zinc/RING finger domain, C3HC4 (zinc finger)"/>
    <property type="match status" value="1"/>
</dbReference>
<keyword evidence="5" id="KW-0175">Coiled coil</keyword>
<dbReference type="Pfam" id="PF25600">
    <property type="entry name" value="TRIM_CC"/>
    <property type="match status" value="1"/>
</dbReference>
<evidence type="ECO:0000256" key="1">
    <source>
        <dbReference type="ARBA" id="ARBA00022723"/>
    </source>
</evidence>